<dbReference type="OrthoDB" id="9783154at2"/>
<keyword evidence="3 6" id="KW-0378">Hydrolase</keyword>
<dbReference type="PANTHER" id="PTHR42693">
    <property type="entry name" value="ARYLSULFATASE FAMILY MEMBER"/>
    <property type="match status" value="1"/>
</dbReference>
<dbReference type="PROSITE" id="PS51318">
    <property type="entry name" value="TAT"/>
    <property type="match status" value="1"/>
</dbReference>
<proteinExistence type="inferred from homology"/>
<dbReference type="AlphaFoldDB" id="A0A1Q2MF03"/>
<sequence>MFSRRDFLKTAGGFAAAVTAGCGDGFFTTPKAQTRPNILLIVADDMGYGDVSCFRGGQPWRPITPAPDNVEDIQTPNLDALAKKGMMLTDFHTNCSVCSPTRAALLTGRYNHRSGICNVLGQLGDAIKAVNKPGEEMFLGLKPDEITIAEILRKSGYRTGMFGKWHLGPMDTHHPMDQGFEVFVGTGGNAGDNFTMKLGPGDSGESYFYRGRKTVDAPGYWYTDVLADETIKFMTADKPQPFFAYLPFTAPHNPYIGPNDKELANAWSGREDYGPGPREDKHQAYKEVVEGMDAAVGNILKALDKSGLAENTFIFFTSDNGPIGYGSTGPFRGRKANLYEGGIRVPAIAAWKGKIPQGVKSSQIGMTMDITPTLAAIAGAQIPAGRKIDGIDLTSVLAGGKSIDRGMLFWEKPVGVFMKNFDNRRWTVRDGDWTLVKENNQKDIALYNIADDPKQLRDLSSKYPERVAKMAEAFKEWKKDVYSDSPWDINEYMKRFEKAGIIENQRG</sequence>
<reference evidence="7" key="1">
    <citation type="submission" date="2017-02" db="EMBL/GenBank/DDBJ databases">
        <title>Comparative genomics and description of representatives of a novel lineage of planctomycetes thriving in anoxic sediments.</title>
        <authorList>
            <person name="Spring S."/>
            <person name="Bunk B."/>
            <person name="Sproer C."/>
        </authorList>
    </citation>
    <scope>NUCLEOTIDE SEQUENCE [LARGE SCALE GENOMIC DNA]</scope>
    <source>
        <strain evidence="7">SM-Chi-D1</strain>
    </source>
</reference>
<dbReference type="PANTHER" id="PTHR42693:SF53">
    <property type="entry name" value="ENDO-4-O-SULFATASE"/>
    <property type="match status" value="1"/>
</dbReference>
<feature type="domain" description="Sulfatase N-terminal" evidence="5">
    <location>
        <begin position="36"/>
        <end position="379"/>
    </location>
</feature>
<dbReference type="InterPro" id="IPR006311">
    <property type="entry name" value="TAT_signal"/>
</dbReference>
<dbReference type="PROSITE" id="PS51257">
    <property type="entry name" value="PROKAR_LIPOPROTEIN"/>
    <property type="match status" value="1"/>
</dbReference>
<dbReference type="PROSITE" id="PS00523">
    <property type="entry name" value="SULFATASE_1"/>
    <property type="match status" value="1"/>
</dbReference>
<keyword evidence="4" id="KW-0106">Calcium</keyword>
<dbReference type="Proteomes" id="UP000188181">
    <property type="component" value="Chromosome"/>
</dbReference>
<dbReference type="EC" id="3.1.6.1" evidence="6"/>
<dbReference type="Pfam" id="PF00884">
    <property type="entry name" value="Sulfatase"/>
    <property type="match status" value="1"/>
</dbReference>
<evidence type="ECO:0000256" key="1">
    <source>
        <dbReference type="ARBA" id="ARBA00008779"/>
    </source>
</evidence>
<dbReference type="GO" id="GO:0004065">
    <property type="term" value="F:arylsulfatase activity"/>
    <property type="evidence" value="ECO:0007669"/>
    <property type="project" value="UniProtKB-EC"/>
</dbReference>
<dbReference type="Gene3D" id="3.40.720.10">
    <property type="entry name" value="Alkaline Phosphatase, subunit A"/>
    <property type="match status" value="1"/>
</dbReference>
<dbReference type="RefSeq" id="WP_146683339.1">
    <property type="nucleotide sequence ID" value="NZ_CP019646.1"/>
</dbReference>
<dbReference type="SUPFAM" id="SSF53649">
    <property type="entry name" value="Alkaline phosphatase-like"/>
    <property type="match status" value="1"/>
</dbReference>
<dbReference type="Gene3D" id="3.30.1120.10">
    <property type="match status" value="1"/>
</dbReference>
<dbReference type="InterPro" id="IPR024607">
    <property type="entry name" value="Sulfatase_CS"/>
</dbReference>
<keyword evidence="7" id="KW-1185">Reference proteome</keyword>
<dbReference type="KEGG" id="pbas:SMSP2_01493"/>
<evidence type="ECO:0000313" key="6">
    <source>
        <dbReference type="EMBL" id="AQQ71128.1"/>
    </source>
</evidence>
<protein>
    <submittedName>
        <fullName evidence="6">Arylsulfatase</fullName>
        <ecNumber evidence="6">3.1.6.1</ecNumber>
    </submittedName>
</protein>
<dbReference type="EMBL" id="CP019646">
    <property type="protein sequence ID" value="AQQ71128.1"/>
    <property type="molecule type" value="Genomic_DNA"/>
</dbReference>
<name>A0A1Q2MF03_9BACT</name>
<evidence type="ECO:0000313" key="7">
    <source>
        <dbReference type="Proteomes" id="UP000188181"/>
    </source>
</evidence>
<evidence type="ECO:0000256" key="3">
    <source>
        <dbReference type="ARBA" id="ARBA00022801"/>
    </source>
</evidence>
<gene>
    <name evidence="6" type="primary">atsA_22</name>
    <name evidence="6" type="ORF">SMSP2_01493</name>
</gene>
<accession>A0A1Q2MF03</accession>
<comment type="similarity">
    <text evidence="1">Belongs to the sulfatase family.</text>
</comment>
<dbReference type="InterPro" id="IPR050738">
    <property type="entry name" value="Sulfatase"/>
</dbReference>
<dbReference type="STRING" id="1851148.SMSP2_01493"/>
<evidence type="ECO:0000259" key="5">
    <source>
        <dbReference type="Pfam" id="PF00884"/>
    </source>
</evidence>
<evidence type="ECO:0000256" key="2">
    <source>
        <dbReference type="ARBA" id="ARBA00022723"/>
    </source>
</evidence>
<dbReference type="GO" id="GO:0046872">
    <property type="term" value="F:metal ion binding"/>
    <property type="evidence" value="ECO:0007669"/>
    <property type="project" value="UniProtKB-KW"/>
</dbReference>
<organism evidence="6 7">
    <name type="scientific">Limihaloglobus sulfuriphilus</name>
    <dbReference type="NCBI Taxonomy" id="1851148"/>
    <lineage>
        <taxon>Bacteria</taxon>
        <taxon>Pseudomonadati</taxon>
        <taxon>Planctomycetota</taxon>
        <taxon>Phycisphaerae</taxon>
        <taxon>Sedimentisphaerales</taxon>
        <taxon>Sedimentisphaeraceae</taxon>
        <taxon>Limihaloglobus</taxon>
    </lineage>
</organism>
<keyword evidence="2" id="KW-0479">Metal-binding</keyword>
<dbReference type="InterPro" id="IPR000917">
    <property type="entry name" value="Sulfatase_N"/>
</dbReference>
<dbReference type="InterPro" id="IPR017850">
    <property type="entry name" value="Alkaline_phosphatase_core_sf"/>
</dbReference>
<evidence type="ECO:0000256" key="4">
    <source>
        <dbReference type="ARBA" id="ARBA00022837"/>
    </source>
</evidence>